<feature type="compositionally biased region" description="Basic and acidic residues" evidence="1">
    <location>
        <begin position="126"/>
        <end position="144"/>
    </location>
</feature>
<reference evidence="2" key="1">
    <citation type="submission" date="2009-03" db="EMBL/GenBank/DDBJ databases">
        <title>Caligus rogercresseyi ESTs and full-length cDNAs.</title>
        <authorList>
            <person name="Yasuike M."/>
            <person name="von Schalburg K."/>
            <person name="Cooper G."/>
            <person name="Leong J."/>
            <person name="Jones S.R.M."/>
            <person name="Koop B.F."/>
        </authorList>
    </citation>
    <scope>NUCLEOTIDE SEQUENCE</scope>
    <source>
        <tissue evidence="2">Whole tissue</tissue>
    </source>
</reference>
<name>C1BP79_CALRO</name>
<dbReference type="GO" id="GO:0005819">
    <property type="term" value="C:spindle"/>
    <property type="evidence" value="ECO:0007669"/>
    <property type="project" value="InterPro"/>
</dbReference>
<organism evidence="2">
    <name type="scientific">Caligus rogercresseyi</name>
    <name type="common">Sea louse</name>
    <dbReference type="NCBI Taxonomy" id="217165"/>
    <lineage>
        <taxon>Eukaryota</taxon>
        <taxon>Metazoa</taxon>
        <taxon>Ecdysozoa</taxon>
        <taxon>Arthropoda</taxon>
        <taxon>Crustacea</taxon>
        <taxon>Multicrustacea</taxon>
        <taxon>Hexanauplia</taxon>
        <taxon>Copepoda</taxon>
        <taxon>Siphonostomatoida</taxon>
        <taxon>Caligidae</taxon>
        <taxon>Caligus</taxon>
    </lineage>
</organism>
<proteinExistence type="evidence at transcript level"/>
<dbReference type="EMBL" id="BT076408">
    <property type="protein sequence ID" value="ACO10832.1"/>
    <property type="molecule type" value="mRNA"/>
</dbReference>
<feature type="region of interest" description="Disordered" evidence="1">
    <location>
        <begin position="46"/>
        <end position="211"/>
    </location>
</feature>
<dbReference type="GO" id="GO:0005874">
    <property type="term" value="C:microtubule"/>
    <property type="evidence" value="ECO:0007669"/>
    <property type="project" value="InterPro"/>
</dbReference>
<dbReference type="GO" id="GO:0000281">
    <property type="term" value="P:mitotic cytokinesis"/>
    <property type="evidence" value="ECO:0007669"/>
    <property type="project" value="InterPro"/>
</dbReference>
<dbReference type="AlphaFoldDB" id="C1BP79"/>
<protein>
    <submittedName>
        <fullName evidence="2">Nucleolar and spindle-associated protein 1</fullName>
    </submittedName>
</protein>
<evidence type="ECO:0000256" key="1">
    <source>
        <dbReference type="SAM" id="MobiDB-lite"/>
    </source>
</evidence>
<gene>
    <name evidence="2" type="primary">NUSAP</name>
</gene>
<feature type="compositionally biased region" description="Basic and acidic residues" evidence="1">
    <location>
        <begin position="46"/>
        <end position="64"/>
    </location>
</feature>
<feature type="compositionally biased region" description="Polar residues" evidence="1">
    <location>
        <begin position="264"/>
        <end position="285"/>
    </location>
</feature>
<dbReference type="Pfam" id="PF16006">
    <property type="entry name" value="NUSAP"/>
    <property type="match status" value="1"/>
</dbReference>
<dbReference type="InterPro" id="IPR026756">
    <property type="entry name" value="NuSAP"/>
</dbReference>
<dbReference type="GO" id="GO:0040001">
    <property type="term" value="P:establishment of mitotic spindle localization"/>
    <property type="evidence" value="ECO:0007669"/>
    <property type="project" value="InterPro"/>
</dbReference>
<evidence type="ECO:0000313" key="2">
    <source>
        <dbReference type="EMBL" id="ACO10832.1"/>
    </source>
</evidence>
<sequence>MGIHQSESEDLSEMPYRDLQKRAKAAGIKANLPKQALIQELESHLAAQKDDKKEEKVRHEETLSIRKAKNVSFAIQEVSEMNEETKDEAPQVTPQDNKENPVESESSPEPKCFLDFVSERRKKRKAGDDEASQKKKKKDEEVPPSKKRSLLTPLTPNRSRLEENKNRRVSTPKEQPLQNKIPQSNTKNKASSSHKKPELTSSRIPRSKMPDFAKLHARQFEKMENLETYLNKRKGATPSNKGASGITVMRSSPRLSNKKPPTLVVSSPHQTSMKKSTLRITSSPRLSIKKQITETAASSPRLSIKKKLPFGTAASPRVAQKKPPPFGVTASPRVAHRVSSLKKPTPSINKKVPFSSQIPTSFQFGSSLKKPEALFTFSASPNKSLNSSLAKRNPFDLKQSLAQPLKFKPHTGKIKKWVDKTNERKAAFKAKSSKDASLKSITIKGVRMNRRAELMFQRRKAS</sequence>
<feature type="region of interest" description="Disordered" evidence="1">
    <location>
        <begin position="313"/>
        <end position="352"/>
    </location>
</feature>
<feature type="compositionally biased region" description="Polar residues" evidence="1">
    <location>
        <begin position="172"/>
        <end position="191"/>
    </location>
</feature>
<feature type="region of interest" description="Disordered" evidence="1">
    <location>
        <begin position="231"/>
        <end position="286"/>
    </location>
</feature>
<accession>C1BP79</accession>